<evidence type="ECO:0000313" key="2">
    <source>
        <dbReference type="EMBL" id="KZW01250.1"/>
    </source>
</evidence>
<dbReference type="AlphaFoldDB" id="A0A166BHZ3"/>
<dbReference type="EMBL" id="KV425895">
    <property type="protein sequence ID" value="KZW01250.1"/>
    <property type="molecule type" value="Genomic_DNA"/>
</dbReference>
<keyword evidence="3" id="KW-1185">Reference proteome</keyword>
<dbReference type="OrthoDB" id="10652148at2759"/>
<sequence length="586" mass="63047">MSVTSATAAIDAPCLPGELLDAILDCLTFDNDAENALAALRSCILVSRAFRLRAMYILVAHLEFSPSYGSEHAAKSHQLFELLRESAELRALPRSMSLDWSDCEGPSVLLARALDMLPTLPSVKHLTLSNLDACDMPMPRWEAALTSIEHLTLDECSMSTADLDGVLTFFPNLRKLELLNTHVSSVLSAAVSSTDLTITAADDEVTPLPFVGCAMSLVLPDPITSVEILHWSLTHRASFVLHELTIAPFAVSAALRDAFFAVFGQDVTALSLGLAESQFTADDEVATLNACKTATKKLTVLTPSIPRALLLFRSVRLSPPPLVNSLAIRVGTDEPLCEDDLKALRDALSAWTGLKHVLVDKTPLSLEGEDEDDAGKPAPADEKAVNPYAPPFALGVSSAAAETEQVEDDEELNTLLVGPSVDEDDDFCDDETETVGAPTPNLVHPPAPYRSTSADEEDDSDIEEVVRAPTPYAPPFALGVSTARASSDDESDMEDTPSMTHSELSSDSEDLDTPHDSDVELELDDADATPQKPTRRRNPYAPPFALGVSCVARPDEEDDGVRFDAYKPPFPLGVSTARPADEVVEN</sequence>
<feature type="region of interest" description="Disordered" evidence="1">
    <location>
        <begin position="419"/>
        <end position="545"/>
    </location>
</feature>
<reference evidence="2 3" key="1">
    <citation type="journal article" date="2016" name="Mol. Biol. Evol.">
        <title>Comparative Genomics of Early-Diverging Mushroom-Forming Fungi Provides Insights into the Origins of Lignocellulose Decay Capabilities.</title>
        <authorList>
            <person name="Nagy L.G."/>
            <person name="Riley R."/>
            <person name="Tritt A."/>
            <person name="Adam C."/>
            <person name="Daum C."/>
            <person name="Floudas D."/>
            <person name="Sun H."/>
            <person name="Yadav J.S."/>
            <person name="Pangilinan J."/>
            <person name="Larsson K.H."/>
            <person name="Matsuura K."/>
            <person name="Barry K."/>
            <person name="Labutti K."/>
            <person name="Kuo R."/>
            <person name="Ohm R.A."/>
            <person name="Bhattacharya S.S."/>
            <person name="Shirouzu T."/>
            <person name="Yoshinaga Y."/>
            <person name="Martin F.M."/>
            <person name="Grigoriev I.V."/>
            <person name="Hibbett D.S."/>
        </authorList>
    </citation>
    <scope>NUCLEOTIDE SEQUENCE [LARGE SCALE GENOMIC DNA]</scope>
    <source>
        <strain evidence="2 3">HHB12029</strain>
    </source>
</reference>
<evidence type="ECO:0000256" key="1">
    <source>
        <dbReference type="SAM" id="MobiDB-lite"/>
    </source>
</evidence>
<accession>A0A166BHZ3</accession>
<name>A0A166BHZ3_EXIGL</name>
<dbReference type="InParanoid" id="A0A166BHZ3"/>
<feature type="compositionally biased region" description="Acidic residues" evidence="1">
    <location>
        <begin position="454"/>
        <end position="463"/>
    </location>
</feature>
<dbReference type="InterPro" id="IPR032675">
    <property type="entry name" value="LRR_dom_sf"/>
</dbReference>
<feature type="region of interest" description="Disordered" evidence="1">
    <location>
        <begin position="562"/>
        <end position="586"/>
    </location>
</feature>
<dbReference type="Gene3D" id="3.80.10.10">
    <property type="entry name" value="Ribonuclease Inhibitor"/>
    <property type="match status" value="1"/>
</dbReference>
<evidence type="ECO:0000313" key="3">
    <source>
        <dbReference type="Proteomes" id="UP000077266"/>
    </source>
</evidence>
<protein>
    <submittedName>
        <fullName evidence="2">Uncharacterized protein</fullName>
    </submittedName>
</protein>
<gene>
    <name evidence="2" type="ORF">EXIGLDRAFT_88967</name>
</gene>
<feature type="region of interest" description="Disordered" evidence="1">
    <location>
        <begin position="365"/>
        <end position="384"/>
    </location>
</feature>
<organism evidence="2 3">
    <name type="scientific">Exidia glandulosa HHB12029</name>
    <dbReference type="NCBI Taxonomy" id="1314781"/>
    <lineage>
        <taxon>Eukaryota</taxon>
        <taxon>Fungi</taxon>
        <taxon>Dikarya</taxon>
        <taxon>Basidiomycota</taxon>
        <taxon>Agaricomycotina</taxon>
        <taxon>Agaricomycetes</taxon>
        <taxon>Auriculariales</taxon>
        <taxon>Exidiaceae</taxon>
        <taxon>Exidia</taxon>
    </lineage>
</organism>
<feature type="compositionally biased region" description="Acidic residues" evidence="1">
    <location>
        <begin position="421"/>
        <end position="433"/>
    </location>
</feature>
<proteinExistence type="predicted"/>
<dbReference type="Proteomes" id="UP000077266">
    <property type="component" value="Unassembled WGS sequence"/>
</dbReference>
<dbReference type="SUPFAM" id="SSF52047">
    <property type="entry name" value="RNI-like"/>
    <property type="match status" value="1"/>
</dbReference>